<dbReference type="PANTHER" id="PTHR43540">
    <property type="entry name" value="PEROXYUREIDOACRYLATE/UREIDOACRYLATE AMIDOHYDROLASE-RELATED"/>
    <property type="match status" value="1"/>
</dbReference>
<dbReference type="RefSeq" id="WP_013173013.1">
    <property type="nucleotide sequence ID" value="NC_014219.1"/>
</dbReference>
<protein>
    <submittedName>
        <fullName evidence="4">Isochorismatase hydrolase</fullName>
    </submittedName>
</protein>
<accession>D6XUV5</accession>
<dbReference type="Pfam" id="PF00857">
    <property type="entry name" value="Isochorismatase"/>
    <property type="match status" value="1"/>
</dbReference>
<dbReference type="AlphaFoldDB" id="D6XUV5"/>
<dbReference type="InterPro" id="IPR000868">
    <property type="entry name" value="Isochorismatase-like_dom"/>
</dbReference>
<dbReference type="STRING" id="439292.Bsel_2087"/>
<keyword evidence="5" id="KW-1185">Reference proteome</keyword>
<dbReference type="CDD" id="cd00431">
    <property type="entry name" value="cysteine_hydrolases"/>
    <property type="match status" value="1"/>
</dbReference>
<evidence type="ECO:0000256" key="2">
    <source>
        <dbReference type="ARBA" id="ARBA00022801"/>
    </source>
</evidence>
<evidence type="ECO:0000313" key="4">
    <source>
        <dbReference type="EMBL" id="ADH99591.1"/>
    </source>
</evidence>
<dbReference type="InterPro" id="IPR036380">
    <property type="entry name" value="Isochorismatase-like_sf"/>
</dbReference>
<organism evidence="4 5">
    <name type="scientific">Bacillus selenitireducens (strain ATCC 700615 / DSM 15326 / MLS10)</name>
    <dbReference type="NCBI Taxonomy" id="439292"/>
    <lineage>
        <taxon>Bacteria</taxon>
        <taxon>Bacillati</taxon>
        <taxon>Bacillota</taxon>
        <taxon>Bacilli</taxon>
        <taxon>Bacillales</taxon>
        <taxon>Bacillaceae</taxon>
        <taxon>Salisediminibacterium</taxon>
    </lineage>
</organism>
<evidence type="ECO:0000313" key="5">
    <source>
        <dbReference type="Proteomes" id="UP000000271"/>
    </source>
</evidence>
<evidence type="ECO:0000256" key="1">
    <source>
        <dbReference type="ARBA" id="ARBA00006336"/>
    </source>
</evidence>
<dbReference type="EMBL" id="CP001791">
    <property type="protein sequence ID" value="ADH99591.1"/>
    <property type="molecule type" value="Genomic_DNA"/>
</dbReference>
<dbReference type="KEGG" id="bse:Bsel_2087"/>
<dbReference type="eggNOG" id="COG1335">
    <property type="taxonomic scope" value="Bacteria"/>
</dbReference>
<dbReference type="SUPFAM" id="SSF52499">
    <property type="entry name" value="Isochorismatase-like hydrolases"/>
    <property type="match status" value="1"/>
</dbReference>
<name>D6XUV5_BACIE</name>
<gene>
    <name evidence="4" type="ordered locus">Bsel_2087</name>
</gene>
<feature type="domain" description="Isochorismatase-like" evidence="3">
    <location>
        <begin position="3"/>
        <end position="179"/>
    </location>
</feature>
<dbReference type="InterPro" id="IPR050272">
    <property type="entry name" value="Isochorismatase-like_hydrls"/>
</dbReference>
<dbReference type="HOGENOM" id="CLU_068979_12_1_9"/>
<sequence>MKALLVIDYTNDFVATDGKLTCGERGQSIEARITALTKSFFDHGHYVVMAVDSHEKEDRYHPEFPLFPEHNVRGTDGRTLYGTLGDLYERIRKGTPSNLYWMDKTRYSAFAGTDLELKLRERGISELHVSGVCTDICVLHTAVDAFNKGFSIVVHEDAVESFDPQGHDWALSHFQNTLGAQTVTGYQE</sequence>
<proteinExistence type="inferred from homology"/>
<dbReference type="Proteomes" id="UP000000271">
    <property type="component" value="Chromosome"/>
</dbReference>
<reference evidence="4" key="1">
    <citation type="submission" date="2009-10" db="EMBL/GenBank/DDBJ databases">
        <title>Complete sequence of Bacillus selenitireducens MLS10.</title>
        <authorList>
            <consortium name="US DOE Joint Genome Institute"/>
            <person name="Lucas S."/>
            <person name="Copeland A."/>
            <person name="Lapidus A."/>
            <person name="Glavina del Rio T."/>
            <person name="Dalin E."/>
            <person name="Tice H."/>
            <person name="Bruce D."/>
            <person name="Goodwin L."/>
            <person name="Pitluck S."/>
            <person name="Sims D."/>
            <person name="Brettin T."/>
            <person name="Detter J.C."/>
            <person name="Han C."/>
            <person name="Larimer F."/>
            <person name="Land M."/>
            <person name="Hauser L."/>
            <person name="Kyrpides N."/>
            <person name="Ovchinnikova G."/>
            <person name="Stolz J."/>
        </authorList>
    </citation>
    <scope>NUCLEOTIDE SEQUENCE [LARGE SCALE GENOMIC DNA]</scope>
    <source>
        <strain evidence="4">MLS10</strain>
    </source>
</reference>
<dbReference type="PANTHER" id="PTHR43540:SF10">
    <property type="entry name" value="ISOCHORISMATASE"/>
    <property type="match status" value="1"/>
</dbReference>
<comment type="similarity">
    <text evidence="1">Belongs to the isochorismatase family.</text>
</comment>
<dbReference type="Gene3D" id="3.40.50.850">
    <property type="entry name" value="Isochorismatase-like"/>
    <property type="match status" value="1"/>
</dbReference>
<keyword evidence="2 4" id="KW-0378">Hydrolase</keyword>
<dbReference type="OrthoDB" id="9796485at2"/>
<dbReference type="GO" id="GO:0016787">
    <property type="term" value="F:hydrolase activity"/>
    <property type="evidence" value="ECO:0007669"/>
    <property type="project" value="UniProtKB-KW"/>
</dbReference>
<evidence type="ECO:0000259" key="3">
    <source>
        <dbReference type="Pfam" id="PF00857"/>
    </source>
</evidence>